<dbReference type="EMBL" id="CP126970">
    <property type="protein sequence ID" value="WIM70300.1"/>
    <property type="molecule type" value="Genomic_DNA"/>
</dbReference>
<dbReference type="InterPro" id="IPR029052">
    <property type="entry name" value="Metallo-depent_PP-like"/>
</dbReference>
<dbReference type="RefSeq" id="WP_284874890.1">
    <property type="nucleotide sequence ID" value="NZ_CP126970.1"/>
</dbReference>
<evidence type="ECO:0000313" key="3">
    <source>
        <dbReference type="EMBL" id="WIM70300.1"/>
    </source>
</evidence>
<dbReference type="SUPFAM" id="SSF56300">
    <property type="entry name" value="Metallo-dependent phosphatases"/>
    <property type="match status" value="1"/>
</dbReference>
<dbReference type="InterPro" id="IPR024654">
    <property type="entry name" value="Calcineurin-like_PHP_lpxH"/>
</dbReference>
<dbReference type="Gene3D" id="3.60.21.10">
    <property type="match status" value="1"/>
</dbReference>
<sequence length="189" mass="21472">MTVWFTSDLHLGHRFVARLRGMEVAVHDRQVLAGIQALPPGDRLWILGDLSRGAPEEERRALDLLATHGGHLEMHLIAGNHDSCHPIHKSAFRMQKHFLEVFASVQAYQKLRWEGRSVYLSHFPRPGLDHEGMESRHDEVRLSVDHLVHGHLHRSHPDTGPGMVDVGLDAWGLRPVRQEVVQDLLFSRG</sequence>
<protein>
    <submittedName>
        <fullName evidence="3">Metallophosphoesterase family protein</fullName>
    </submittedName>
</protein>
<name>A0ABY8VNE2_9CORY</name>
<evidence type="ECO:0000313" key="4">
    <source>
        <dbReference type="Proteomes" id="UP001238805"/>
    </source>
</evidence>
<comment type="similarity">
    <text evidence="1">Belongs to the metallophosphoesterase superfamily. YfcE family.</text>
</comment>
<accession>A0ABY8VNE2</accession>
<keyword evidence="4" id="KW-1185">Reference proteome</keyword>
<organism evidence="3 4">
    <name type="scientific">Corynebacterium suedekumii</name>
    <dbReference type="NCBI Taxonomy" id="3049801"/>
    <lineage>
        <taxon>Bacteria</taxon>
        <taxon>Bacillati</taxon>
        <taxon>Actinomycetota</taxon>
        <taxon>Actinomycetes</taxon>
        <taxon>Mycobacteriales</taxon>
        <taxon>Corynebacteriaceae</taxon>
        <taxon>Corynebacterium</taxon>
    </lineage>
</organism>
<proteinExistence type="inferred from homology"/>
<dbReference type="Pfam" id="PF12850">
    <property type="entry name" value="Metallophos_2"/>
    <property type="match status" value="1"/>
</dbReference>
<feature type="domain" description="Calcineurin-like phosphoesterase" evidence="2">
    <location>
        <begin position="1"/>
        <end position="156"/>
    </location>
</feature>
<gene>
    <name evidence="3" type="ORF">QP029_00015</name>
</gene>
<dbReference type="Proteomes" id="UP001238805">
    <property type="component" value="Chromosome"/>
</dbReference>
<evidence type="ECO:0000259" key="2">
    <source>
        <dbReference type="Pfam" id="PF12850"/>
    </source>
</evidence>
<evidence type="ECO:0000256" key="1">
    <source>
        <dbReference type="ARBA" id="ARBA00008950"/>
    </source>
</evidence>
<reference evidence="3 4" key="1">
    <citation type="submission" date="2023-05" db="EMBL/GenBank/DDBJ databases">
        <title>Corynebacterium suedekumii sp. nov. and Corynebacterium breve sp. nov. isolated from raw cow's milk.</title>
        <authorList>
            <person name="Baer M.K."/>
            <person name="Mehl L."/>
            <person name="Hellmuth R."/>
            <person name="Marke G."/>
            <person name="Lipski A."/>
        </authorList>
    </citation>
    <scope>NUCLEOTIDE SEQUENCE [LARGE SCALE GENOMIC DNA]</scope>
    <source>
        <strain evidence="3 4">LM112</strain>
    </source>
</reference>